<organism evidence="1 2">
    <name type="scientific">Caligus rogercresseyi</name>
    <name type="common">Sea louse</name>
    <dbReference type="NCBI Taxonomy" id="217165"/>
    <lineage>
        <taxon>Eukaryota</taxon>
        <taxon>Metazoa</taxon>
        <taxon>Ecdysozoa</taxon>
        <taxon>Arthropoda</taxon>
        <taxon>Crustacea</taxon>
        <taxon>Multicrustacea</taxon>
        <taxon>Hexanauplia</taxon>
        <taxon>Copepoda</taxon>
        <taxon>Siphonostomatoida</taxon>
        <taxon>Caligidae</taxon>
        <taxon>Caligus</taxon>
    </lineage>
</organism>
<name>A0A7T8QSY7_CALRO</name>
<proteinExistence type="predicted"/>
<gene>
    <name evidence="1" type="ORF">FKW44_006603</name>
</gene>
<dbReference type="AlphaFoldDB" id="A0A7T8QSY7"/>
<protein>
    <submittedName>
        <fullName evidence="1">Uncharacterized protein</fullName>
    </submittedName>
</protein>
<dbReference type="Proteomes" id="UP000595437">
    <property type="component" value="Chromosome 4"/>
</dbReference>
<keyword evidence="2" id="KW-1185">Reference proteome</keyword>
<dbReference type="OrthoDB" id="10547173at2759"/>
<reference evidence="2" key="1">
    <citation type="submission" date="2021-01" db="EMBL/GenBank/DDBJ databases">
        <title>Caligus Genome Assembly.</title>
        <authorList>
            <person name="Gallardo-Escarate C."/>
        </authorList>
    </citation>
    <scope>NUCLEOTIDE SEQUENCE [LARGE SCALE GENOMIC DNA]</scope>
</reference>
<evidence type="ECO:0000313" key="2">
    <source>
        <dbReference type="Proteomes" id="UP000595437"/>
    </source>
</evidence>
<dbReference type="EMBL" id="CP045893">
    <property type="protein sequence ID" value="QQP53946.1"/>
    <property type="molecule type" value="Genomic_DNA"/>
</dbReference>
<sequence>MSESVVNQNMYTSLASYDDYGDPSDLLDARKKATMSRLGHGDFGHEDGYEHSDLKHKKILCDPEGINETLFCYSSGVSSEEGFYSFLK</sequence>
<accession>A0A7T8QSY7</accession>
<evidence type="ECO:0000313" key="1">
    <source>
        <dbReference type="EMBL" id="QQP53946.1"/>
    </source>
</evidence>